<reference evidence="2 3" key="1">
    <citation type="submission" date="2020-11" db="EMBL/GenBank/DDBJ databases">
        <title>Amino acid is mineralized and recycled by bacteria in oceanic microbiome.</title>
        <authorList>
            <person name="Zheng L.Y."/>
        </authorList>
    </citation>
    <scope>NUCLEOTIDE SEQUENCE [LARGE SCALE GENOMIC DNA]</scope>
    <source>
        <strain evidence="2 3">A32-1</strain>
    </source>
</reference>
<proteinExistence type="predicted"/>
<dbReference type="InterPro" id="IPR048354">
    <property type="entry name" value="TOD1_MUCI70_glycTrfase_dom"/>
</dbReference>
<dbReference type="RefSeq" id="WP_195693224.1">
    <property type="nucleotide sequence ID" value="NZ_CP064760.1"/>
</dbReference>
<protein>
    <submittedName>
        <fullName evidence="2">DUF616 domain-containing protein</fullName>
    </submittedName>
</protein>
<evidence type="ECO:0000313" key="3">
    <source>
        <dbReference type="Proteomes" id="UP000594480"/>
    </source>
</evidence>
<dbReference type="AlphaFoldDB" id="A0A7S8RHK6"/>
<dbReference type="EMBL" id="CP064760">
    <property type="protein sequence ID" value="QPE05206.1"/>
    <property type="molecule type" value="Genomic_DNA"/>
</dbReference>
<dbReference type="KEGG" id="msf:IT882_03725"/>
<name>A0A7S8RHK6_9MICO</name>
<evidence type="ECO:0000313" key="2">
    <source>
        <dbReference type="EMBL" id="QPE05206.1"/>
    </source>
</evidence>
<feature type="domain" description="TOD1/MUCI70 glycosyltransferase-like" evidence="1">
    <location>
        <begin position="42"/>
        <end position="194"/>
    </location>
</feature>
<dbReference type="Proteomes" id="UP000594480">
    <property type="component" value="Chromosome"/>
</dbReference>
<dbReference type="Pfam" id="PF04765">
    <property type="entry name" value="TOD1_MUCI70"/>
    <property type="match status" value="1"/>
</dbReference>
<evidence type="ECO:0000259" key="1">
    <source>
        <dbReference type="Pfam" id="PF04765"/>
    </source>
</evidence>
<keyword evidence="3" id="KW-1185">Reference proteome</keyword>
<sequence length="334" mass="38612">MRICVYTVLLGGYDTLLEQAVAADSEADFLCFSDSRDLVSKTWRVERVDPLLPQDLHRSSREYKILGHPVLQQYDVTICIDASVLLRSTPERIVAELLPEDFDMAVLAHSYRETALDEFDEVVRLNYDDRFRVYEQLTDYAVHFPEALDARPLWGGMLIRRNSRCVAEAMRIWFYQVLRYSRRDQLSLPYALQAAGLTANVVELDNFQSELHEWPVITGRKIVQGKAPAFAHGPMVAELRRAAQRIKELEVQLADCEPAAVAALRNRIAQQTAEIEDGFAERVRLEQNIEGLRRRQWELEYVASRRRSLPRRVRKYVRALIAKLTRGRLLAGRR</sequence>
<gene>
    <name evidence="2" type="ORF">IT882_03725</name>
</gene>
<accession>A0A7S8RHK6</accession>
<organism evidence="2 3">
    <name type="scientific">Microbacterium schleiferi</name>
    <dbReference type="NCBI Taxonomy" id="69362"/>
    <lineage>
        <taxon>Bacteria</taxon>
        <taxon>Bacillati</taxon>
        <taxon>Actinomycetota</taxon>
        <taxon>Actinomycetes</taxon>
        <taxon>Micrococcales</taxon>
        <taxon>Microbacteriaceae</taxon>
        <taxon>Microbacterium</taxon>
    </lineage>
</organism>